<protein>
    <submittedName>
        <fullName evidence="1">Uncharacterized protein</fullName>
    </submittedName>
</protein>
<keyword evidence="2" id="KW-1185">Reference proteome</keyword>
<dbReference type="Proteomes" id="UP000501690">
    <property type="component" value="Linkage Group LG5"/>
</dbReference>
<name>A0A4D6M365_VIGUN</name>
<evidence type="ECO:0000313" key="2">
    <source>
        <dbReference type="Proteomes" id="UP000501690"/>
    </source>
</evidence>
<dbReference type="EMBL" id="CP039349">
    <property type="protein sequence ID" value="QCD95190.1"/>
    <property type="molecule type" value="Genomic_DNA"/>
</dbReference>
<accession>A0A4D6M365</accession>
<evidence type="ECO:0000313" key="1">
    <source>
        <dbReference type="EMBL" id="QCD95190.1"/>
    </source>
</evidence>
<dbReference type="AlphaFoldDB" id="A0A4D6M365"/>
<proteinExistence type="predicted"/>
<gene>
    <name evidence="1" type="ORF">DEO72_LG5g3283</name>
</gene>
<organism evidence="1 2">
    <name type="scientific">Vigna unguiculata</name>
    <name type="common">Cowpea</name>
    <dbReference type="NCBI Taxonomy" id="3917"/>
    <lineage>
        <taxon>Eukaryota</taxon>
        <taxon>Viridiplantae</taxon>
        <taxon>Streptophyta</taxon>
        <taxon>Embryophyta</taxon>
        <taxon>Tracheophyta</taxon>
        <taxon>Spermatophyta</taxon>
        <taxon>Magnoliopsida</taxon>
        <taxon>eudicotyledons</taxon>
        <taxon>Gunneridae</taxon>
        <taxon>Pentapetalae</taxon>
        <taxon>rosids</taxon>
        <taxon>fabids</taxon>
        <taxon>Fabales</taxon>
        <taxon>Fabaceae</taxon>
        <taxon>Papilionoideae</taxon>
        <taxon>50 kb inversion clade</taxon>
        <taxon>NPAAA clade</taxon>
        <taxon>indigoferoid/millettioid clade</taxon>
        <taxon>Phaseoleae</taxon>
        <taxon>Vigna</taxon>
    </lineage>
</organism>
<reference evidence="1 2" key="1">
    <citation type="submission" date="2019-04" db="EMBL/GenBank/DDBJ databases">
        <title>An improved genome assembly and genetic linkage map for asparagus bean, Vigna unguiculata ssp. sesquipedialis.</title>
        <authorList>
            <person name="Xia Q."/>
            <person name="Zhang R."/>
            <person name="Dong Y."/>
        </authorList>
    </citation>
    <scope>NUCLEOTIDE SEQUENCE [LARGE SCALE GENOMIC DNA]</scope>
    <source>
        <tissue evidence="1">Leaf</tissue>
    </source>
</reference>
<sequence>MLARPAAANAENHRVVFALHLLRSARCLYHYARACIRLDYTRRDNNHHLLRCLSLPPTLHQARAILLLKTQMLELPL</sequence>